<proteinExistence type="predicted"/>
<dbReference type="GO" id="GO:0009898">
    <property type="term" value="C:cytoplasmic side of plasma membrane"/>
    <property type="evidence" value="ECO:0007669"/>
    <property type="project" value="TreeGrafter"/>
</dbReference>
<dbReference type="Proteomes" id="UP001186944">
    <property type="component" value="Unassembled WGS sequence"/>
</dbReference>
<dbReference type="Pfam" id="PF02221">
    <property type="entry name" value="E1_DerP2_DerF2"/>
    <property type="match status" value="1"/>
</dbReference>
<keyword evidence="1" id="KW-0732">Signal</keyword>
<evidence type="ECO:0000256" key="1">
    <source>
        <dbReference type="ARBA" id="ARBA00022729"/>
    </source>
</evidence>
<comment type="caution">
    <text evidence="3">The sequence shown here is derived from an EMBL/GenBank/DDBJ whole genome shotgun (WGS) entry which is preliminary data.</text>
</comment>
<dbReference type="SUPFAM" id="SSF63707">
    <property type="entry name" value="Ganglioside M2 (gm2) activator"/>
    <property type="match status" value="1"/>
</dbReference>
<dbReference type="InterPro" id="IPR003172">
    <property type="entry name" value="ML_dom"/>
</dbReference>
<dbReference type="Gene3D" id="2.70.220.10">
    <property type="entry name" value="Ganglioside GM2 activator"/>
    <property type="match status" value="1"/>
</dbReference>
<dbReference type="InterPro" id="IPR036846">
    <property type="entry name" value="GM2-AP_sf"/>
</dbReference>
<sequence>MGEGLLVFGICFRCGRVSTLSLHFISYSKTATDKVHQALRVNSVSVSPMPLVTPGPLHISFDADVLQRIDLAILNFTLTRDTALGAHVHVPCIGTLGSCPLDGCSVVDDLRNGSREAQRDLGRQLKAMFDSIGIFQSCPIQIQHVAVTNYTINIPALSSAVNFITDGDYTVKVDVRDPLSSSSLGCFEFSASIKRAKASGFLFG</sequence>
<gene>
    <name evidence="3" type="ORF">FSP39_012006</name>
</gene>
<dbReference type="GO" id="GO:0006689">
    <property type="term" value="P:ganglioside catabolic process"/>
    <property type="evidence" value="ECO:0007669"/>
    <property type="project" value="InterPro"/>
</dbReference>
<evidence type="ECO:0000313" key="3">
    <source>
        <dbReference type="EMBL" id="KAK3086002.1"/>
    </source>
</evidence>
<evidence type="ECO:0000259" key="2">
    <source>
        <dbReference type="Pfam" id="PF02221"/>
    </source>
</evidence>
<protein>
    <recommendedName>
        <fullName evidence="2">MD-2-related lipid-recognition domain-containing protein</fullName>
    </recommendedName>
</protein>
<dbReference type="GO" id="GO:0008047">
    <property type="term" value="F:enzyme activator activity"/>
    <property type="evidence" value="ECO:0007669"/>
    <property type="project" value="InterPro"/>
</dbReference>
<dbReference type="PANTHER" id="PTHR17357:SF0">
    <property type="entry name" value="GANGLIOSIDE GM2 ACTIVATOR"/>
    <property type="match status" value="1"/>
</dbReference>
<dbReference type="InterPro" id="IPR028996">
    <property type="entry name" value="GM2-AP"/>
</dbReference>
<organism evidence="3 4">
    <name type="scientific">Pinctada imbricata</name>
    <name type="common">Atlantic pearl-oyster</name>
    <name type="synonym">Pinctada martensii</name>
    <dbReference type="NCBI Taxonomy" id="66713"/>
    <lineage>
        <taxon>Eukaryota</taxon>
        <taxon>Metazoa</taxon>
        <taxon>Spiralia</taxon>
        <taxon>Lophotrochozoa</taxon>
        <taxon>Mollusca</taxon>
        <taxon>Bivalvia</taxon>
        <taxon>Autobranchia</taxon>
        <taxon>Pteriomorphia</taxon>
        <taxon>Pterioida</taxon>
        <taxon>Pterioidea</taxon>
        <taxon>Pteriidae</taxon>
        <taxon>Pinctada</taxon>
    </lineage>
</organism>
<dbReference type="EMBL" id="VSWD01000012">
    <property type="protein sequence ID" value="KAK3086002.1"/>
    <property type="molecule type" value="Genomic_DNA"/>
</dbReference>
<feature type="domain" description="MD-2-related lipid-recognition" evidence="2">
    <location>
        <begin position="35"/>
        <end position="193"/>
    </location>
</feature>
<reference evidence="3" key="1">
    <citation type="submission" date="2019-08" db="EMBL/GenBank/DDBJ databases">
        <title>The improved chromosome-level genome for the pearl oyster Pinctada fucata martensii using PacBio sequencing and Hi-C.</title>
        <authorList>
            <person name="Zheng Z."/>
        </authorList>
    </citation>
    <scope>NUCLEOTIDE SEQUENCE</scope>
    <source>
        <strain evidence="3">ZZ-2019</strain>
        <tissue evidence="3">Adductor muscle</tissue>
    </source>
</reference>
<name>A0AA88XR79_PINIB</name>
<keyword evidence="4" id="KW-1185">Reference proteome</keyword>
<dbReference type="PANTHER" id="PTHR17357">
    <property type="entry name" value="GM2 GANGLIOSIDE ACTIVATOR PROTEIN"/>
    <property type="match status" value="1"/>
</dbReference>
<dbReference type="GO" id="GO:0005319">
    <property type="term" value="F:lipid transporter activity"/>
    <property type="evidence" value="ECO:0007669"/>
    <property type="project" value="TreeGrafter"/>
</dbReference>
<dbReference type="AlphaFoldDB" id="A0AA88XR79"/>
<evidence type="ECO:0000313" key="4">
    <source>
        <dbReference type="Proteomes" id="UP001186944"/>
    </source>
</evidence>
<accession>A0AA88XR79</accession>